<sequence>VVFFEFGSSVAPIPSALDPTADK</sequence>
<accession>A0A392VZH6</accession>
<dbReference type="AlphaFoldDB" id="A0A392VZH6"/>
<dbReference type="EMBL" id="LXQA011313005">
    <property type="protein sequence ID" value="MCI92863.1"/>
    <property type="molecule type" value="Genomic_DNA"/>
</dbReference>
<protein>
    <submittedName>
        <fullName evidence="1">Uncharacterized protein</fullName>
    </submittedName>
</protein>
<feature type="non-terminal residue" evidence="1">
    <location>
        <position position="1"/>
    </location>
</feature>
<comment type="caution">
    <text evidence="1">The sequence shown here is derived from an EMBL/GenBank/DDBJ whole genome shotgun (WGS) entry which is preliminary data.</text>
</comment>
<name>A0A392VZH6_9FABA</name>
<reference evidence="1 2" key="1">
    <citation type="journal article" date="2018" name="Front. Plant Sci.">
        <title>Red Clover (Trifolium pratense) and Zigzag Clover (T. medium) - A Picture of Genomic Similarities and Differences.</title>
        <authorList>
            <person name="Dluhosova J."/>
            <person name="Istvanek J."/>
            <person name="Nedelnik J."/>
            <person name="Repkova J."/>
        </authorList>
    </citation>
    <scope>NUCLEOTIDE SEQUENCE [LARGE SCALE GENOMIC DNA]</scope>
    <source>
        <strain evidence="2">cv. 10/8</strain>
        <tissue evidence="1">Leaf</tissue>
    </source>
</reference>
<evidence type="ECO:0000313" key="2">
    <source>
        <dbReference type="Proteomes" id="UP000265520"/>
    </source>
</evidence>
<keyword evidence="2" id="KW-1185">Reference proteome</keyword>
<proteinExistence type="predicted"/>
<evidence type="ECO:0000313" key="1">
    <source>
        <dbReference type="EMBL" id="MCI92863.1"/>
    </source>
</evidence>
<dbReference type="Proteomes" id="UP000265520">
    <property type="component" value="Unassembled WGS sequence"/>
</dbReference>
<organism evidence="1 2">
    <name type="scientific">Trifolium medium</name>
    <dbReference type="NCBI Taxonomy" id="97028"/>
    <lineage>
        <taxon>Eukaryota</taxon>
        <taxon>Viridiplantae</taxon>
        <taxon>Streptophyta</taxon>
        <taxon>Embryophyta</taxon>
        <taxon>Tracheophyta</taxon>
        <taxon>Spermatophyta</taxon>
        <taxon>Magnoliopsida</taxon>
        <taxon>eudicotyledons</taxon>
        <taxon>Gunneridae</taxon>
        <taxon>Pentapetalae</taxon>
        <taxon>rosids</taxon>
        <taxon>fabids</taxon>
        <taxon>Fabales</taxon>
        <taxon>Fabaceae</taxon>
        <taxon>Papilionoideae</taxon>
        <taxon>50 kb inversion clade</taxon>
        <taxon>NPAAA clade</taxon>
        <taxon>Hologalegina</taxon>
        <taxon>IRL clade</taxon>
        <taxon>Trifolieae</taxon>
        <taxon>Trifolium</taxon>
    </lineage>
</organism>